<evidence type="ECO:0000259" key="1">
    <source>
        <dbReference type="Pfam" id="PF22922"/>
    </source>
</evidence>
<dbReference type="GO" id="GO:0003700">
    <property type="term" value="F:DNA-binding transcription factor activity"/>
    <property type="evidence" value="ECO:0007669"/>
    <property type="project" value="InterPro"/>
</dbReference>
<evidence type="ECO:0000313" key="2">
    <source>
        <dbReference type="EMBL" id="KAI7730883.1"/>
    </source>
</evidence>
<reference evidence="2" key="1">
    <citation type="submission" date="2022-06" db="EMBL/GenBank/DDBJ databases">
        <title>Uncovering the hologenomic basis of an extraordinary plant invasion.</title>
        <authorList>
            <person name="Bieker V.C."/>
            <person name="Martin M.D."/>
            <person name="Gilbert T."/>
            <person name="Hodgins K."/>
            <person name="Battlay P."/>
            <person name="Petersen B."/>
            <person name="Wilson J."/>
        </authorList>
    </citation>
    <scope>NUCLEOTIDE SEQUENCE</scope>
    <source>
        <strain evidence="2">AA19_3_7</strain>
        <tissue evidence="2">Leaf</tissue>
    </source>
</reference>
<evidence type="ECO:0000313" key="3">
    <source>
        <dbReference type="Proteomes" id="UP001206925"/>
    </source>
</evidence>
<gene>
    <name evidence="2" type="ORF">M8C21_006908</name>
</gene>
<dbReference type="EMBL" id="JAMZMK010010599">
    <property type="protein sequence ID" value="KAI7730883.1"/>
    <property type="molecule type" value="Genomic_DNA"/>
</dbReference>
<dbReference type="Proteomes" id="UP001206925">
    <property type="component" value="Unassembled WGS sequence"/>
</dbReference>
<name>A0AAD5BYI1_AMBAR</name>
<accession>A0AAD5BYI1</accession>
<dbReference type="AlphaFoldDB" id="A0AAD5BYI1"/>
<keyword evidence="3" id="KW-1185">Reference proteome</keyword>
<dbReference type="Pfam" id="PF22922">
    <property type="entry name" value="GAF_NLP"/>
    <property type="match status" value="1"/>
</dbReference>
<sequence>MGDERKTVDPLRIPNYAARRSFLIHGFEITQATEVNTKIHFAFEAMKLFPFKRMLFQFWRLITDDEDNGRQLLETRHNVYAVSPYNRPLREIYRATCVKYQYSIIQEGDHNNDPAPWIISGGPFATAFLNRFPEVVLDRKGYSPLAVSALECELRCCVIVPVFSSRSSDCLGVIECSMKHPGFLLPVFNELRRELEMVGLSIYHVQGTWPYKTISGDLDAAKVEIEKALKIASESHTLTLAQVWIQGESDHRLVKLSRYSIGSDDDDPLSSIKDFYDKFTVISLKPGEGLAWRTLQTHQPHLCRNLYKLRDDSGVLALLSANASSKCASFVMCLRSSHTGDLDYLFEFFWPCKRDHLIILQTLLMTLRSFLPSFNLKQLGDDLSVVSLVTPRKVVLGNQLSEAPKALNEPSTSAGEKRKFSDVYPGQSDLNESDQYHLTSINILEGEDDDGEDDNDLTILATTRHETALVHLSSLSTFENVLEKLKKAFELDPAGSYTVKYEVSPGQWSNLACLERCQIREDKGLVKLRVLSNVKEASWHWKTNS</sequence>
<comment type="caution">
    <text evidence="2">The sequence shown here is derived from an EMBL/GenBank/DDBJ whole genome shotgun (WGS) entry which is preliminary data.</text>
</comment>
<proteinExistence type="predicted"/>
<dbReference type="PANTHER" id="PTHR32002:SF49">
    <property type="entry name" value="BILE ACID:SODIUM SYMPORTER_ARSENICAL RESISTANCE PROTEIN ACR3-RELATED"/>
    <property type="match status" value="1"/>
</dbReference>
<dbReference type="InterPro" id="IPR045012">
    <property type="entry name" value="NLP"/>
</dbReference>
<feature type="domain" description="NLP1-9 GAF" evidence="1">
    <location>
        <begin position="219"/>
        <end position="371"/>
    </location>
</feature>
<dbReference type="InterPro" id="IPR055081">
    <property type="entry name" value="NLP1-9_GAF"/>
</dbReference>
<organism evidence="2 3">
    <name type="scientific">Ambrosia artemisiifolia</name>
    <name type="common">Common ragweed</name>
    <dbReference type="NCBI Taxonomy" id="4212"/>
    <lineage>
        <taxon>Eukaryota</taxon>
        <taxon>Viridiplantae</taxon>
        <taxon>Streptophyta</taxon>
        <taxon>Embryophyta</taxon>
        <taxon>Tracheophyta</taxon>
        <taxon>Spermatophyta</taxon>
        <taxon>Magnoliopsida</taxon>
        <taxon>eudicotyledons</taxon>
        <taxon>Gunneridae</taxon>
        <taxon>Pentapetalae</taxon>
        <taxon>asterids</taxon>
        <taxon>campanulids</taxon>
        <taxon>Asterales</taxon>
        <taxon>Asteraceae</taxon>
        <taxon>Asteroideae</taxon>
        <taxon>Heliantheae alliance</taxon>
        <taxon>Heliantheae</taxon>
        <taxon>Ambrosia</taxon>
    </lineage>
</organism>
<protein>
    <recommendedName>
        <fullName evidence="1">NLP1-9 GAF domain-containing protein</fullName>
    </recommendedName>
</protein>
<dbReference type="PANTHER" id="PTHR32002">
    <property type="entry name" value="PROTEIN NLP8"/>
    <property type="match status" value="1"/>
</dbReference>